<feature type="signal peptide" evidence="2">
    <location>
        <begin position="1"/>
        <end position="23"/>
    </location>
</feature>
<keyword evidence="1" id="KW-0472">Membrane</keyword>
<evidence type="ECO:0008006" key="5">
    <source>
        <dbReference type="Google" id="ProtNLM"/>
    </source>
</evidence>
<feature type="transmembrane region" description="Helical" evidence="1">
    <location>
        <begin position="200"/>
        <end position="221"/>
    </location>
</feature>
<accession>A0A415LI20</accession>
<dbReference type="AlphaFoldDB" id="A0A415LI20"/>
<proteinExistence type="predicted"/>
<dbReference type="RefSeq" id="WP_117900559.1">
    <property type="nucleotide sequence ID" value="NZ_CABJDQ010000001.1"/>
</dbReference>
<evidence type="ECO:0000313" key="4">
    <source>
        <dbReference type="Proteomes" id="UP000283314"/>
    </source>
</evidence>
<evidence type="ECO:0000256" key="2">
    <source>
        <dbReference type="SAM" id="SignalP"/>
    </source>
</evidence>
<organism evidence="3 4">
    <name type="scientific">Eubacterium ventriosum</name>
    <dbReference type="NCBI Taxonomy" id="39496"/>
    <lineage>
        <taxon>Bacteria</taxon>
        <taxon>Bacillati</taxon>
        <taxon>Bacillota</taxon>
        <taxon>Clostridia</taxon>
        <taxon>Eubacteriales</taxon>
        <taxon>Eubacteriaceae</taxon>
        <taxon>Eubacterium</taxon>
    </lineage>
</organism>
<keyword evidence="1" id="KW-0812">Transmembrane</keyword>
<evidence type="ECO:0000256" key="1">
    <source>
        <dbReference type="SAM" id="Phobius"/>
    </source>
</evidence>
<evidence type="ECO:0000313" key="3">
    <source>
        <dbReference type="EMBL" id="RHL48199.1"/>
    </source>
</evidence>
<comment type="caution">
    <text evidence="3">The sequence shown here is derived from an EMBL/GenBank/DDBJ whole genome shotgun (WGS) entry which is preliminary data.</text>
</comment>
<reference evidence="3 4" key="1">
    <citation type="submission" date="2018-08" db="EMBL/GenBank/DDBJ databases">
        <title>A genome reference for cultivated species of the human gut microbiota.</title>
        <authorList>
            <person name="Zou Y."/>
            <person name="Xue W."/>
            <person name="Luo G."/>
        </authorList>
    </citation>
    <scope>NUCLEOTIDE SEQUENCE [LARGE SCALE GENOMIC DNA]</scope>
    <source>
        <strain evidence="3 4">AF37-4</strain>
    </source>
</reference>
<name>A0A415LI20_9FIRM</name>
<keyword evidence="1" id="KW-1133">Transmembrane helix</keyword>
<dbReference type="GeneID" id="66465990"/>
<feature type="chain" id="PRO_5019147484" description="LPXTG cell wall anchor domain-containing protein" evidence="2">
    <location>
        <begin position="24"/>
        <end position="229"/>
    </location>
</feature>
<dbReference type="Proteomes" id="UP000283314">
    <property type="component" value="Unassembled WGS sequence"/>
</dbReference>
<sequence>MKKTAVLIASVILSIFCSLPVFATGNNLPEEKTIGVFAKAVYTLPDGCYGAKKDNDGHYVVELPDGIKITLTSKSDVTSLRMVIFPITKQDKRAYQWISDCTTNCGTNILFYEIYFIDEYGTRVNVKKTLQVNITLPKGYGVPKVAKISTNGSLSQLVSKSDSNKISFTIDKGGYYAVVSARAGSTVTHIFPKTGEKSMINIWIALFFVSGIGVAGTAVYGRKKKHSAK</sequence>
<gene>
    <name evidence="3" type="ORF">DW018_01935</name>
</gene>
<protein>
    <recommendedName>
        <fullName evidence="5">LPXTG cell wall anchor domain-containing protein</fullName>
    </recommendedName>
</protein>
<dbReference type="EMBL" id="QROT01000001">
    <property type="protein sequence ID" value="RHL48199.1"/>
    <property type="molecule type" value="Genomic_DNA"/>
</dbReference>
<keyword evidence="2" id="KW-0732">Signal</keyword>